<feature type="active site" description="Nucleophile" evidence="10">
    <location>
        <position position="11"/>
    </location>
</feature>
<dbReference type="InterPro" id="IPR005002">
    <property type="entry name" value="PMM"/>
</dbReference>
<feature type="binding site" evidence="11">
    <location>
        <position position="180"/>
    </location>
    <ligand>
        <name>alpha-D-mannose 1-phosphate</name>
        <dbReference type="ChEBI" id="CHEBI:58409"/>
    </ligand>
</feature>
<evidence type="ECO:0000256" key="9">
    <source>
        <dbReference type="ARBA" id="ARBA00023235"/>
    </source>
</evidence>
<dbReference type="CDD" id="cd02585">
    <property type="entry name" value="HAD_PMM"/>
    <property type="match status" value="1"/>
</dbReference>
<dbReference type="GO" id="GO:0005829">
    <property type="term" value="C:cytosol"/>
    <property type="evidence" value="ECO:0007669"/>
    <property type="project" value="TreeGrafter"/>
</dbReference>
<dbReference type="UniPathway" id="UPA00126">
    <property type="reaction ID" value="UER00424"/>
</dbReference>
<feature type="binding site" evidence="12">
    <location>
        <position position="210"/>
    </location>
    <ligand>
        <name>Mg(2+)</name>
        <dbReference type="ChEBI" id="CHEBI:18420"/>
        <label>1</label>
    </ligand>
</feature>
<evidence type="ECO:0000256" key="4">
    <source>
        <dbReference type="ARBA" id="ARBA00011738"/>
    </source>
</evidence>
<evidence type="ECO:0000256" key="13">
    <source>
        <dbReference type="RuleBase" id="RU361118"/>
    </source>
</evidence>
<dbReference type="GO" id="GO:0004615">
    <property type="term" value="F:phosphomannomutase activity"/>
    <property type="evidence" value="ECO:0007669"/>
    <property type="project" value="UniProtKB-EC"/>
</dbReference>
<dbReference type="InterPro" id="IPR006379">
    <property type="entry name" value="HAD-SF_hydro_IIB"/>
</dbReference>
<dbReference type="InterPro" id="IPR036412">
    <property type="entry name" value="HAD-like_sf"/>
</dbReference>
<organism evidence="14 15">
    <name type="scientific">Ignelater luminosus</name>
    <name type="common">Cucubano</name>
    <name type="synonym">Pyrophorus luminosus</name>
    <dbReference type="NCBI Taxonomy" id="2038154"/>
    <lineage>
        <taxon>Eukaryota</taxon>
        <taxon>Metazoa</taxon>
        <taxon>Ecdysozoa</taxon>
        <taxon>Arthropoda</taxon>
        <taxon>Hexapoda</taxon>
        <taxon>Insecta</taxon>
        <taxon>Pterygota</taxon>
        <taxon>Neoptera</taxon>
        <taxon>Endopterygota</taxon>
        <taxon>Coleoptera</taxon>
        <taxon>Polyphaga</taxon>
        <taxon>Elateriformia</taxon>
        <taxon>Elateroidea</taxon>
        <taxon>Elateridae</taxon>
        <taxon>Agrypninae</taxon>
        <taxon>Pyrophorini</taxon>
        <taxon>Ignelater</taxon>
    </lineage>
</organism>
<evidence type="ECO:0000256" key="8">
    <source>
        <dbReference type="ARBA" id="ARBA00022842"/>
    </source>
</evidence>
<dbReference type="SFLD" id="SFLDS00003">
    <property type="entry name" value="Haloacid_Dehalogenase"/>
    <property type="match status" value="1"/>
</dbReference>
<feature type="binding site" evidence="12">
    <location>
        <position position="11"/>
    </location>
    <ligand>
        <name>Mg(2+)</name>
        <dbReference type="ChEBI" id="CHEBI:18420"/>
        <label>1</label>
    </ligand>
</feature>
<protein>
    <recommendedName>
        <fullName evidence="5 13">Phosphomannomutase</fullName>
        <ecNumber evidence="5 13">5.4.2.8</ecNumber>
    </recommendedName>
</protein>
<feature type="binding site" evidence="11">
    <location>
        <position position="142"/>
    </location>
    <ligand>
        <name>alpha-D-mannose 1-phosphate</name>
        <dbReference type="ChEBI" id="CHEBI:58409"/>
    </ligand>
</feature>
<comment type="subcellular location">
    <subcellularLocation>
        <location evidence="1 13">Cytoplasm</location>
    </subcellularLocation>
</comment>
<comment type="cofactor">
    <cofactor evidence="12">
        <name>Mg(2+)</name>
        <dbReference type="ChEBI" id="CHEBI:18420"/>
    </cofactor>
</comment>
<dbReference type="FunFam" id="3.30.1240.20:FF:000001">
    <property type="entry name" value="Phosphomannomutase"/>
    <property type="match status" value="1"/>
</dbReference>
<dbReference type="EMBL" id="VTPC01005844">
    <property type="protein sequence ID" value="KAF2895522.1"/>
    <property type="molecule type" value="Genomic_DNA"/>
</dbReference>
<keyword evidence="15" id="KW-1185">Reference proteome</keyword>
<dbReference type="AlphaFoldDB" id="A0A8K0D3I1"/>
<feature type="binding site" evidence="11">
    <location>
        <position position="20"/>
    </location>
    <ligand>
        <name>alpha-D-mannose 1-phosphate</name>
        <dbReference type="ChEBI" id="CHEBI:58409"/>
    </ligand>
</feature>
<dbReference type="Pfam" id="PF03332">
    <property type="entry name" value="PMM"/>
    <property type="match status" value="1"/>
</dbReference>
<evidence type="ECO:0000256" key="12">
    <source>
        <dbReference type="PIRSR" id="PIRSR605002-3"/>
    </source>
</evidence>
<dbReference type="SFLD" id="SFLDG01143">
    <property type="entry name" value="C2.B.3:_Phosphomannomutase_Lik"/>
    <property type="match status" value="1"/>
</dbReference>
<evidence type="ECO:0000256" key="5">
    <source>
        <dbReference type="ARBA" id="ARBA00012730"/>
    </source>
</evidence>
<evidence type="ECO:0000256" key="2">
    <source>
        <dbReference type="ARBA" id="ARBA00004699"/>
    </source>
</evidence>
<dbReference type="PANTHER" id="PTHR10466:SF0">
    <property type="entry name" value="PHOSPHOMANNOMUTASE"/>
    <property type="match status" value="1"/>
</dbReference>
<dbReference type="GO" id="GO:0006013">
    <property type="term" value="P:mannose metabolic process"/>
    <property type="evidence" value="ECO:0007669"/>
    <property type="project" value="TreeGrafter"/>
</dbReference>
<dbReference type="NCBIfam" id="TIGR01484">
    <property type="entry name" value="HAD-SF-IIB"/>
    <property type="match status" value="1"/>
</dbReference>
<dbReference type="EC" id="5.4.2.8" evidence="5 13"/>
<evidence type="ECO:0000313" key="15">
    <source>
        <dbReference type="Proteomes" id="UP000801492"/>
    </source>
</evidence>
<reference evidence="14" key="1">
    <citation type="submission" date="2019-08" db="EMBL/GenBank/DDBJ databases">
        <title>The genome of the North American firefly Photinus pyralis.</title>
        <authorList>
            <consortium name="Photinus pyralis genome working group"/>
            <person name="Fallon T.R."/>
            <person name="Sander Lower S.E."/>
            <person name="Weng J.-K."/>
        </authorList>
    </citation>
    <scope>NUCLEOTIDE SEQUENCE</scope>
    <source>
        <strain evidence="14">TRF0915ILg1</strain>
        <tissue evidence="14">Whole body</tissue>
    </source>
</reference>
<feature type="active site" description="Proton donor/acceptor" evidence="10">
    <location>
        <position position="13"/>
    </location>
</feature>
<dbReference type="SUPFAM" id="SSF56784">
    <property type="entry name" value="HAD-like"/>
    <property type="match status" value="1"/>
</dbReference>
<dbReference type="InterPro" id="IPR023214">
    <property type="entry name" value="HAD_sf"/>
</dbReference>
<name>A0A8K0D3I1_IGNLU</name>
<dbReference type="GO" id="GO:0009298">
    <property type="term" value="P:GDP-mannose biosynthetic process"/>
    <property type="evidence" value="ECO:0007669"/>
    <property type="project" value="UniProtKB-UniPathway"/>
</dbReference>
<evidence type="ECO:0000256" key="3">
    <source>
        <dbReference type="ARBA" id="ARBA00009736"/>
    </source>
</evidence>
<feature type="binding site" evidence="11">
    <location>
        <position position="135"/>
    </location>
    <ligand>
        <name>alpha-D-mannose 1-phosphate</name>
        <dbReference type="ChEBI" id="CHEBI:58409"/>
    </ligand>
</feature>
<dbReference type="PANTHER" id="PTHR10466">
    <property type="entry name" value="PHOSPHOMANNOMUTASE"/>
    <property type="match status" value="1"/>
</dbReference>
<sequence>MPTKRILCLFDVDGTLTKSRQKIDPKFETFLLENIKPLASIGLVGGSDLNKIAEQMGGDDVIHKFDYVFPENGLVPYKFGKQLEKQSIQQFMGEEKLQTFINFVLKYLSGIVLPLKRGTFIEFRSGMLNVSPIGRSCSQQERDDFEKYDKIHSIRKTMIEAIKKEFPDIGLTYSIGGQISFDVFPNGWDKTYCLRHLENEGYEEIHFFGDKTDPGGNDHEIFIDRRVIGHKVKNPDDTKEQLIKLFSLSL</sequence>
<dbReference type="SFLD" id="SFLDF00445">
    <property type="entry name" value="alpha-phosphomannomutase"/>
    <property type="match status" value="1"/>
</dbReference>
<keyword evidence="9 13" id="KW-0413">Isomerase</keyword>
<evidence type="ECO:0000256" key="7">
    <source>
        <dbReference type="ARBA" id="ARBA00022723"/>
    </source>
</evidence>
<dbReference type="Proteomes" id="UP000801492">
    <property type="component" value="Unassembled WGS sequence"/>
</dbReference>
<evidence type="ECO:0000256" key="11">
    <source>
        <dbReference type="PIRSR" id="PIRSR605002-2"/>
    </source>
</evidence>
<feature type="binding site" evidence="12">
    <location>
        <position position="224"/>
    </location>
    <ligand>
        <name>Mg(2+)</name>
        <dbReference type="ChEBI" id="CHEBI:18420"/>
        <label>1</label>
    </ligand>
</feature>
<gene>
    <name evidence="14" type="ORF">ILUMI_10651</name>
</gene>
<keyword evidence="6 13" id="KW-0963">Cytoplasm</keyword>
<proteinExistence type="inferred from homology"/>
<dbReference type="OrthoDB" id="10264771at2759"/>
<comment type="pathway">
    <text evidence="2 13">Nucleotide-sugar biosynthesis; GDP-alpha-D-mannose biosynthesis; alpha-D-mannose 1-phosphate from D-fructose 6-phosphate: step 2/2.</text>
</comment>
<keyword evidence="7 12" id="KW-0479">Metal-binding</keyword>
<accession>A0A8K0D3I1</accession>
<comment type="subunit">
    <text evidence="4 13">Homodimer.</text>
</comment>
<evidence type="ECO:0000313" key="14">
    <source>
        <dbReference type="EMBL" id="KAF2895522.1"/>
    </source>
</evidence>
<dbReference type="Gene3D" id="3.40.50.1000">
    <property type="entry name" value="HAD superfamily/HAD-like"/>
    <property type="match status" value="1"/>
</dbReference>
<dbReference type="GO" id="GO:0046872">
    <property type="term" value="F:metal ion binding"/>
    <property type="evidence" value="ECO:0007669"/>
    <property type="project" value="UniProtKB-KW"/>
</dbReference>
<comment type="similarity">
    <text evidence="3 13">Belongs to the eukaryotic PMM family.</text>
</comment>
<feature type="binding site" evidence="11">
    <location>
        <position position="124"/>
    </location>
    <ligand>
        <name>alpha-D-mannose 1-phosphate</name>
        <dbReference type="ChEBI" id="CHEBI:58409"/>
    </ligand>
</feature>
<dbReference type="InterPro" id="IPR043169">
    <property type="entry name" value="PMM_cap"/>
</dbReference>
<dbReference type="GO" id="GO:0006487">
    <property type="term" value="P:protein N-linked glycosylation"/>
    <property type="evidence" value="ECO:0007669"/>
    <property type="project" value="TreeGrafter"/>
</dbReference>
<evidence type="ECO:0000256" key="6">
    <source>
        <dbReference type="ARBA" id="ARBA00022490"/>
    </source>
</evidence>
<feature type="binding site" evidence="12">
    <location>
        <position position="222"/>
    </location>
    <ligand>
        <name>Mg(2+)</name>
        <dbReference type="ChEBI" id="CHEBI:18420"/>
        <label>1</label>
    </ligand>
</feature>
<evidence type="ECO:0000256" key="1">
    <source>
        <dbReference type="ARBA" id="ARBA00004496"/>
    </source>
</evidence>
<feature type="binding site" evidence="12">
    <location>
        <position position="13"/>
    </location>
    <ligand>
        <name>Mg(2+)</name>
        <dbReference type="ChEBI" id="CHEBI:18420"/>
        <label>1</label>
    </ligand>
</feature>
<comment type="catalytic activity">
    <reaction evidence="13">
        <text>alpha-D-mannose 1-phosphate = D-mannose 6-phosphate</text>
        <dbReference type="Rhea" id="RHEA:11140"/>
        <dbReference type="ChEBI" id="CHEBI:58409"/>
        <dbReference type="ChEBI" id="CHEBI:58735"/>
        <dbReference type="EC" id="5.4.2.8"/>
    </reaction>
</comment>
<keyword evidence="8 12" id="KW-0460">Magnesium</keyword>
<comment type="function">
    <text evidence="13">Involved in the synthesis of the GDP-mannose and dolichol-phosphate-mannose required for a number of critical mannosyl transfer reactions.</text>
</comment>
<evidence type="ECO:0000256" key="10">
    <source>
        <dbReference type="PIRSR" id="PIRSR605002-1"/>
    </source>
</evidence>
<feature type="binding site" evidence="11">
    <location>
        <position position="182"/>
    </location>
    <ligand>
        <name>alpha-D-mannose 1-phosphate</name>
        <dbReference type="ChEBI" id="CHEBI:58409"/>
    </ligand>
</feature>
<dbReference type="Gene3D" id="3.30.1240.20">
    <property type="match status" value="1"/>
</dbReference>
<dbReference type="SFLD" id="SFLDG01140">
    <property type="entry name" value="C2.B:_Phosphomannomutase_and_P"/>
    <property type="match status" value="1"/>
</dbReference>
<comment type="caution">
    <text evidence="14">The sequence shown here is derived from an EMBL/GenBank/DDBJ whole genome shotgun (WGS) entry which is preliminary data.</text>
</comment>